<protein>
    <submittedName>
        <fullName evidence="7">Murein DD-endopeptidase MepM/ murein hydrolase activator NlpD</fullName>
    </submittedName>
</protein>
<keyword evidence="2" id="KW-0175">Coiled coil</keyword>
<dbReference type="EMBL" id="SLVV01000011">
    <property type="protein sequence ID" value="TCN22174.1"/>
    <property type="molecule type" value="Genomic_DNA"/>
</dbReference>
<evidence type="ECO:0000259" key="6">
    <source>
        <dbReference type="Pfam" id="PF24568"/>
    </source>
</evidence>
<feature type="coiled-coil region" evidence="2">
    <location>
        <begin position="177"/>
        <end position="256"/>
    </location>
</feature>
<reference evidence="7 8" key="1">
    <citation type="journal article" date="2015" name="Stand. Genomic Sci.">
        <title>Genomic Encyclopedia of Bacterial and Archaeal Type Strains, Phase III: the genomes of soil and plant-associated and newly described type strains.</title>
        <authorList>
            <person name="Whitman W.B."/>
            <person name="Woyke T."/>
            <person name="Klenk H.P."/>
            <person name="Zhou Y."/>
            <person name="Lilburn T.G."/>
            <person name="Beck B.J."/>
            <person name="De Vos P."/>
            <person name="Vandamme P."/>
            <person name="Eisen J.A."/>
            <person name="Garrity G."/>
            <person name="Hugenholtz P."/>
            <person name="Kyrpides N.C."/>
        </authorList>
    </citation>
    <scope>NUCLEOTIDE SEQUENCE [LARGE SCALE GENOMIC DNA]</scope>
    <source>
        <strain evidence="7 8">CV53</strain>
    </source>
</reference>
<keyword evidence="1 4" id="KW-0732">Signal</keyword>
<dbReference type="Pfam" id="PF01551">
    <property type="entry name" value="Peptidase_M23"/>
    <property type="match status" value="1"/>
</dbReference>
<evidence type="ECO:0000256" key="4">
    <source>
        <dbReference type="SAM" id="SignalP"/>
    </source>
</evidence>
<dbReference type="Gene3D" id="2.70.70.10">
    <property type="entry name" value="Glucose Permease (Domain IIA)"/>
    <property type="match status" value="1"/>
</dbReference>
<dbReference type="InterPro" id="IPR057309">
    <property type="entry name" value="PcsB_CC"/>
</dbReference>
<feature type="region of interest" description="Disordered" evidence="3">
    <location>
        <begin position="257"/>
        <end position="292"/>
    </location>
</feature>
<keyword evidence="7" id="KW-0378">Hydrolase</keyword>
<feature type="compositionally biased region" description="Basic and acidic residues" evidence="3">
    <location>
        <begin position="257"/>
        <end position="287"/>
    </location>
</feature>
<organism evidence="7 8">
    <name type="scientific">Mesobacillus foraminis</name>
    <dbReference type="NCBI Taxonomy" id="279826"/>
    <lineage>
        <taxon>Bacteria</taxon>
        <taxon>Bacillati</taxon>
        <taxon>Bacillota</taxon>
        <taxon>Bacilli</taxon>
        <taxon>Bacillales</taxon>
        <taxon>Bacillaceae</taxon>
        <taxon>Mesobacillus</taxon>
    </lineage>
</organism>
<feature type="signal peptide" evidence="4">
    <location>
        <begin position="1"/>
        <end position="25"/>
    </location>
</feature>
<dbReference type="CDD" id="cd12797">
    <property type="entry name" value="M23_peptidase"/>
    <property type="match status" value="1"/>
</dbReference>
<dbReference type="PANTHER" id="PTHR21666:SF270">
    <property type="entry name" value="MUREIN HYDROLASE ACTIVATOR ENVC"/>
    <property type="match status" value="1"/>
</dbReference>
<dbReference type="Proteomes" id="UP000295689">
    <property type="component" value="Unassembled WGS sequence"/>
</dbReference>
<dbReference type="Gene3D" id="6.10.250.3150">
    <property type="match status" value="1"/>
</dbReference>
<dbReference type="InterPro" id="IPR016047">
    <property type="entry name" value="M23ase_b-sheet_dom"/>
</dbReference>
<sequence length="417" mass="47124">MKGIRYFSLITLAAVTIGVLPQAAAAEADKQKPTIEDFLEEVRKDQLKYEKEMKDKEKLKTTLDKQQQKIRDEIRKLDEEAAKVNEDIRSLQPQMKTINNEITELKVQIDDAGKIIAKREIVIKERLRTLQKQGRGISYVDVLLGVEDFGDFIDAAKATTAILDADKRMLEVHYRDQQEKASKEKELQKKLAALKQNQAKLEALKKEQQAKVAEKNEAMASLKADQQEVEADLLDISEVQELIEAQEKAILKEIEERKNPKKKEEQEPKVEPENKQTPSQDKEEAELFIKPTTGSVTSEYGQRWGTLHAGIDIADKTADTKVVAAASGTVIRSYYSSTYGNCVFVTHQLGGETYTTVYAHLENRVVKSGQQVQQGQLLGYMGNTGHSFGKHLHFEIHEGLWNITKSNSVDPRGYLNI</sequence>
<name>A0A4R2B957_9BACI</name>
<dbReference type="AlphaFoldDB" id="A0A4R2B957"/>
<feature type="domain" description="Peptidoglycan hydrolase PcsB coiled-coil" evidence="6">
    <location>
        <begin position="109"/>
        <end position="181"/>
    </location>
</feature>
<dbReference type="PANTHER" id="PTHR21666">
    <property type="entry name" value="PEPTIDASE-RELATED"/>
    <property type="match status" value="1"/>
</dbReference>
<feature type="chain" id="PRO_5020388331" evidence="4">
    <location>
        <begin position="26"/>
        <end position="417"/>
    </location>
</feature>
<gene>
    <name evidence="7" type="ORF">EV146_11110</name>
</gene>
<dbReference type="SUPFAM" id="SSF51261">
    <property type="entry name" value="Duplicated hybrid motif"/>
    <property type="match status" value="1"/>
</dbReference>
<dbReference type="SUPFAM" id="SSF90257">
    <property type="entry name" value="Myosin rod fragments"/>
    <property type="match status" value="1"/>
</dbReference>
<evidence type="ECO:0000259" key="5">
    <source>
        <dbReference type="Pfam" id="PF01551"/>
    </source>
</evidence>
<evidence type="ECO:0000313" key="7">
    <source>
        <dbReference type="EMBL" id="TCN22174.1"/>
    </source>
</evidence>
<accession>A0A4R2B957</accession>
<evidence type="ECO:0000313" key="8">
    <source>
        <dbReference type="Proteomes" id="UP000295689"/>
    </source>
</evidence>
<feature type="coiled-coil region" evidence="2">
    <location>
        <begin position="39"/>
        <end position="87"/>
    </location>
</feature>
<proteinExistence type="predicted"/>
<evidence type="ECO:0000256" key="2">
    <source>
        <dbReference type="SAM" id="Coils"/>
    </source>
</evidence>
<dbReference type="GO" id="GO:0004222">
    <property type="term" value="F:metalloendopeptidase activity"/>
    <property type="evidence" value="ECO:0007669"/>
    <property type="project" value="TreeGrafter"/>
</dbReference>
<evidence type="ECO:0000256" key="3">
    <source>
        <dbReference type="SAM" id="MobiDB-lite"/>
    </source>
</evidence>
<dbReference type="InterPro" id="IPR011055">
    <property type="entry name" value="Dup_hybrid_motif"/>
</dbReference>
<comment type="caution">
    <text evidence="7">The sequence shown here is derived from an EMBL/GenBank/DDBJ whole genome shotgun (WGS) entry which is preliminary data.</text>
</comment>
<dbReference type="Pfam" id="PF24568">
    <property type="entry name" value="CC_PcsB"/>
    <property type="match status" value="1"/>
</dbReference>
<keyword evidence="8" id="KW-1185">Reference proteome</keyword>
<evidence type="ECO:0000256" key="1">
    <source>
        <dbReference type="ARBA" id="ARBA00022729"/>
    </source>
</evidence>
<dbReference type="InterPro" id="IPR050570">
    <property type="entry name" value="Cell_wall_metabolism_enzyme"/>
</dbReference>
<feature type="domain" description="M23ase beta-sheet core" evidence="5">
    <location>
        <begin position="307"/>
        <end position="407"/>
    </location>
</feature>